<evidence type="ECO:0000313" key="2">
    <source>
        <dbReference type="EMBL" id="XCC62717.1"/>
    </source>
</evidence>
<proteinExistence type="predicted"/>
<gene>
    <name evidence="2" type="primary">amaP</name>
    <name evidence="2" type="ORF">PUP29_01990</name>
</gene>
<organism evidence="2">
    <name type="scientific">Christensenella massiliensis</name>
    <dbReference type="NCBI Taxonomy" id="1805714"/>
    <lineage>
        <taxon>Bacteria</taxon>
        <taxon>Bacillati</taxon>
        <taxon>Bacillota</taxon>
        <taxon>Clostridia</taxon>
        <taxon>Christensenellales</taxon>
        <taxon>Christensenellaceae</taxon>
        <taxon>Christensenella</taxon>
    </lineage>
</organism>
<keyword evidence="1" id="KW-0812">Transmembrane</keyword>
<sequence>MKMKVGTRVVLTIYLIAVIILCGFILATLGGLIPGSNLSDFTDTVLNGPLGYKILYAVIAVVVIIISFMLMFFGVGKAPAPKTAKVASFESGNILITVKAIEELVERYVHENKNVKGLKTTVVSHEDSLDIAIDICVLPDVDIPAVTKELQSGLASYIQQHTGITVNETKIMVTGLKENAGRAS</sequence>
<dbReference type="RefSeq" id="WP_079547493.1">
    <property type="nucleotide sequence ID" value="NZ_CP117826.1"/>
</dbReference>
<dbReference type="EMBL" id="CP117826">
    <property type="protein sequence ID" value="XCC62717.1"/>
    <property type="molecule type" value="Genomic_DNA"/>
</dbReference>
<keyword evidence="1" id="KW-0472">Membrane</keyword>
<protein>
    <submittedName>
        <fullName evidence="2">Alkaline shock response membrane anchor protein AmaP</fullName>
    </submittedName>
</protein>
<name>A0AAU8A9X1_9FIRM</name>
<keyword evidence="1" id="KW-1133">Transmembrane helix</keyword>
<dbReference type="NCBIfam" id="NF033218">
    <property type="entry name" value="anchor_AmaP"/>
    <property type="match status" value="1"/>
</dbReference>
<accession>A0AAU8A9X1</accession>
<reference evidence="2" key="1">
    <citation type="submission" date="2023-02" db="EMBL/GenBank/DDBJ databases">
        <title>Gut commensal Christensenella minuta modulates host metabolism via a new class of secondary bile acids.</title>
        <authorList>
            <person name="Liu C."/>
        </authorList>
    </citation>
    <scope>NUCLEOTIDE SEQUENCE</scope>
    <source>
        <strain evidence="2">CA70</strain>
    </source>
</reference>
<feature type="transmembrane region" description="Helical" evidence="1">
    <location>
        <begin position="54"/>
        <end position="75"/>
    </location>
</feature>
<dbReference type="AlphaFoldDB" id="A0AAU8A9X1"/>
<evidence type="ECO:0000256" key="1">
    <source>
        <dbReference type="SAM" id="Phobius"/>
    </source>
</evidence>
<feature type="transmembrane region" description="Helical" evidence="1">
    <location>
        <begin position="12"/>
        <end position="34"/>
    </location>
</feature>